<proteinExistence type="predicted"/>
<sequence length="645" mass="74348">MEKINKPTTFIKKLSILFIWSFILAIQSVLGIDSELKEVTQHNNKIASLNQYNNQLTQQVLQLDLDIQKIQRLHLFVLQLPHQKLLPLLNTNLLQPQLLNISNPQQLSQNTLILTYASNIRLDKLDCMIDLMDLNNDILKILSLNRELQYIQPLNKRIQHVLQQIQKLNIEQKIQMLNNALLKLDQENFSLKQMPISLSVIDINKRIQKLNGMLLNIQLQIHQINNNLLQIQNSILPLNQQEIQQINDFFDRKIQPLMQQIHQLNQQQAALNREIVYATKKKPLNINQQIDNCNQQIDIQDHIENTQLVASIKKKQQVLNESITSHDTITTIAINTATSAAVDIITSSLSCIIAKQSSKMISSGSNIYSNNVWNIQSEFFIASINPKKHKKIQKHKIAINGICIAANKYLNDKTIIGVTGLYSNLNIQDSKKILNNTDYSAYSISLYDRYYLKQNVFTQGIIGFTKYGGKTQYLPDQHFNKISGKGYYCDLMLEYNLYLVNHYQKLILSPIVGIRYNTLENFSHELFDGTTVGSIKHYILDGRLGSTIECRINNIDTNMLIIPKIHAFIHMNLYTASSNIMLKYSNSRDYCNVNFTPVEMHKLFYQLGMAVTIWHDQIGLGMSYNSYLAKEYNFYIGSINIQVNF</sequence>
<dbReference type="RefSeq" id="WP_052691741.1">
    <property type="nucleotide sequence ID" value="NZ_LS398548.1"/>
</dbReference>
<name>A0A2U3RR81_ORITS</name>
<dbReference type="Gene3D" id="2.40.128.130">
    <property type="entry name" value="Autotransporter beta-domain"/>
    <property type="match status" value="1"/>
</dbReference>
<dbReference type="SUPFAM" id="SSF103515">
    <property type="entry name" value="Autotransporter"/>
    <property type="match status" value="1"/>
</dbReference>
<feature type="coiled-coil region" evidence="1">
    <location>
        <begin position="39"/>
        <end position="73"/>
    </location>
</feature>
<feature type="domain" description="Autotransporter" evidence="2">
    <location>
        <begin position="396"/>
        <end position="625"/>
    </location>
</feature>
<keyword evidence="1" id="KW-0175">Coiled coil</keyword>
<dbReference type="EMBL" id="LS398548">
    <property type="protein sequence ID" value="SPR15724.1"/>
    <property type="molecule type" value="Genomic_DNA"/>
</dbReference>
<evidence type="ECO:0000313" key="4">
    <source>
        <dbReference type="Proteomes" id="UP000245243"/>
    </source>
</evidence>
<organism evidence="3 4">
    <name type="scientific">Orientia tsutsugamushi</name>
    <name type="common">Rickettsia tsutsugamushi</name>
    <dbReference type="NCBI Taxonomy" id="784"/>
    <lineage>
        <taxon>Bacteria</taxon>
        <taxon>Pseudomonadati</taxon>
        <taxon>Pseudomonadota</taxon>
        <taxon>Alphaproteobacteria</taxon>
        <taxon>Rickettsiales</taxon>
        <taxon>Rickettsiaceae</taxon>
        <taxon>Rickettsieae</taxon>
        <taxon>Orientia</taxon>
    </lineage>
</organism>
<accession>A0A2U3RR81</accession>
<evidence type="ECO:0000313" key="3">
    <source>
        <dbReference type="EMBL" id="SPR15724.1"/>
    </source>
</evidence>
<dbReference type="Proteomes" id="UP000245243">
    <property type="component" value="Chromosome I"/>
</dbReference>
<dbReference type="InterPro" id="IPR005546">
    <property type="entry name" value="Autotransporte_beta"/>
</dbReference>
<evidence type="ECO:0000256" key="1">
    <source>
        <dbReference type="SAM" id="Coils"/>
    </source>
</evidence>
<gene>
    <name evidence="3" type="ORF">KARP_01610</name>
</gene>
<dbReference type="InterPro" id="IPR036709">
    <property type="entry name" value="Autotransporte_beta_dom_sf"/>
</dbReference>
<dbReference type="AlphaFoldDB" id="A0A2U3RR81"/>
<evidence type="ECO:0000259" key="2">
    <source>
        <dbReference type="Pfam" id="PF03797"/>
    </source>
</evidence>
<reference evidence="4" key="1">
    <citation type="submission" date="2018-03" db="EMBL/GenBank/DDBJ databases">
        <authorList>
            <person name="Batty M. E."/>
            <person name="Batty M E."/>
        </authorList>
    </citation>
    <scope>NUCLEOTIDE SEQUENCE [LARGE SCALE GENOMIC DNA]</scope>
</reference>
<dbReference type="Pfam" id="PF03797">
    <property type="entry name" value="Autotransporter"/>
    <property type="match status" value="1"/>
</dbReference>
<protein>
    <submittedName>
        <fullName evidence="3">Membrane protein</fullName>
    </submittedName>
</protein>